<evidence type="ECO:0000313" key="3">
    <source>
        <dbReference type="Proteomes" id="UP000054350"/>
    </source>
</evidence>
<proteinExistence type="predicted"/>
<keyword evidence="3" id="KW-1185">Reference proteome</keyword>
<dbReference type="VEuPathDB" id="FungiDB:AMAG_20485"/>
<reference evidence="2 3" key="1">
    <citation type="submission" date="2009-11" db="EMBL/GenBank/DDBJ databases">
        <title>Annotation of Allomyces macrogynus ATCC 38327.</title>
        <authorList>
            <consortium name="The Broad Institute Genome Sequencing Platform"/>
            <person name="Russ C."/>
            <person name="Cuomo C."/>
            <person name="Burger G."/>
            <person name="Gray M.W."/>
            <person name="Holland P.W.H."/>
            <person name="King N."/>
            <person name="Lang F.B.F."/>
            <person name="Roger A.J."/>
            <person name="Ruiz-Trillo I."/>
            <person name="Young S.K."/>
            <person name="Zeng Q."/>
            <person name="Gargeya S."/>
            <person name="Fitzgerald M."/>
            <person name="Haas B."/>
            <person name="Abouelleil A."/>
            <person name="Alvarado L."/>
            <person name="Arachchi H.M."/>
            <person name="Berlin A."/>
            <person name="Chapman S.B."/>
            <person name="Gearin G."/>
            <person name="Goldberg J."/>
            <person name="Griggs A."/>
            <person name="Gujja S."/>
            <person name="Hansen M."/>
            <person name="Heiman D."/>
            <person name="Howarth C."/>
            <person name="Larimer J."/>
            <person name="Lui A."/>
            <person name="MacDonald P.J.P."/>
            <person name="McCowen C."/>
            <person name="Montmayeur A."/>
            <person name="Murphy C."/>
            <person name="Neiman D."/>
            <person name="Pearson M."/>
            <person name="Priest M."/>
            <person name="Roberts A."/>
            <person name="Saif S."/>
            <person name="Shea T."/>
            <person name="Sisk P."/>
            <person name="Stolte C."/>
            <person name="Sykes S."/>
            <person name="Wortman J."/>
            <person name="Nusbaum C."/>
            <person name="Birren B."/>
        </authorList>
    </citation>
    <scope>NUCLEOTIDE SEQUENCE [LARGE SCALE GENOMIC DNA]</scope>
    <source>
        <strain evidence="2 3">ATCC 38327</strain>
    </source>
</reference>
<name>A0A0L0TD07_ALLM3</name>
<organism evidence="2 3">
    <name type="scientific">Allomyces macrogynus (strain ATCC 38327)</name>
    <name type="common">Allomyces javanicus var. macrogynus</name>
    <dbReference type="NCBI Taxonomy" id="578462"/>
    <lineage>
        <taxon>Eukaryota</taxon>
        <taxon>Fungi</taxon>
        <taxon>Fungi incertae sedis</taxon>
        <taxon>Blastocladiomycota</taxon>
        <taxon>Blastocladiomycetes</taxon>
        <taxon>Blastocladiales</taxon>
        <taxon>Blastocladiaceae</taxon>
        <taxon>Allomyces</taxon>
    </lineage>
</organism>
<sequence length="78" mass="8182">MSGLPHRKAVLVGDSADGESRGGETLRRDIKAALYIETSAAIVIPDDVEAVLPKIARVAMAEEKLGVLGMSGKCCLVM</sequence>
<evidence type="ECO:0000256" key="1">
    <source>
        <dbReference type="SAM" id="MobiDB-lite"/>
    </source>
</evidence>
<dbReference type="EMBL" id="GG745382">
    <property type="protein sequence ID" value="KNE72622.1"/>
    <property type="molecule type" value="Genomic_DNA"/>
</dbReference>
<dbReference type="AlphaFoldDB" id="A0A0L0TD07"/>
<evidence type="ECO:0000313" key="2">
    <source>
        <dbReference type="EMBL" id="KNE72622.1"/>
    </source>
</evidence>
<protein>
    <submittedName>
        <fullName evidence="2">Uncharacterized protein</fullName>
    </submittedName>
</protein>
<accession>A0A0L0TD07</accession>
<gene>
    <name evidence="2" type="ORF">AMAG_20485</name>
</gene>
<feature type="region of interest" description="Disordered" evidence="1">
    <location>
        <begin position="1"/>
        <end position="23"/>
    </location>
</feature>
<dbReference type="Proteomes" id="UP000054350">
    <property type="component" value="Unassembled WGS sequence"/>
</dbReference>
<reference evidence="3" key="2">
    <citation type="submission" date="2009-11" db="EMBL/GenBank/DDBJ databases">
        <title>The Genome Sequence of Allomyces macrogynus strain ATCC 38327.</title>
        <authorList>
            <consortium name="The Broad Institute Genome Sequencing Platform"/>
            <person name="Russ C."/>
            <person name="Cuomo C."/>
            <person name="Shea T."/>
            <person name="Young S.K."/>
            <person name="Zeng Q."/>
            <person name="Koehrsen M."/>
            <person name="Haas B."/>
            <person name="Borodovsky M."/>
            <person name="Guigo R."/>
            <person name="Alvarado L."/>
            <person name="Berlin A."/>
            <person name="Borenstein D."/>
            <person name="Chen Z."/>
            <person name="Engels R."/>
            <person name="Freedman E."/>
            <person name="Gellesch M."/>
            <person name="Goldberg J."/>
            <person name="Griggs A."/>
            <person name="Gujja S."/>
            <person name="Heiman D."/>
            <person name="Hepburn T."/>
            <person name="Howarth C."/>
            <person name="Jen D."/>
            <person name="Larson L."/>
            <person name="Lewis B."/>
            <person name="Mehta T."/>
            <person name="Park D."/>
            <person name="Pearson M."/>
            <person name="Roberts A."/>
            <person name="Saif S."/>
            <person name="Shenoy N."/>
            <person name="Sisk P."/>
            <person name="Stolte C."/>
            <person name="Sykes S."/>
            <person name="Walk T."/>
            <person name="White J."/>
            <person name="Yandava C."/>
            <person name="Burger G."/>
            <person name="Gray M.W."/>
            <person name="Holland P.W.H."/>
            <person name="King N."/>
            <person name="Lang F.B.F."/>
            <person name="Roger A.J."/>
            <person name="Ruiz-Trillo I."/>
            <person name="Lander E."/>
            <person name="Nusbaum C."/>
        </authorList>
    </citation>
    <scope>NUCLEOTIDE SEQUENCE [LARGE SCALE GENOMIC DNA]</scope>
    <source>
        <strain evidence="3">ATCC 38327</strain>
    </source>
</reference>